<dbReference type="InterPro" id="IPR049012">
    <property type="entry name" value="Mutator_transp_dom"/>
</dbReference>
<gene>
    <name evidence="2" type="ORF">PR048_017623</name>
</gene>
<reference evidence="2 3" key="1">
    <citation type="submission" date="2023-02" db="EMBL/GenBank/DDBJ databases">
        <title>LHISI_Scaffold_Assembly.</title>
        <authorList>
            <person name="Stuart O.P."/>
            <person name="Cleave R."/>
            <person name="Magrath M.J.L."/>
            <person name="Mikheyev A.S."/>
        </authorList>
    </citation>
    <scope>NUCLEOTIDE SEQUENCE [LARGE SCALE GENOMIC DNA]</scope>
    <source>
        <strain evidence="2">Daus_M_001</strain>
        <tissue evidence="2">Leg muscle</tissue>
    </source>
</reference>
<organism evidence="2 3">
    <name type="scientific">Dryococelus australis</name>
    <dbReference type="NCBI Taxonomy" id="614101"/>
    <lineage>
        <taxon>Eukaryota</taxon>
        <taxon>Metazoa</taxon>
        <taxon>Ecdysozoa</taxon>
        <taxon>Arthropoda</taxon>
        <taxon>Hexapoda</taxon>
        <taxon>Insecta</taxon>
        <taxon>Pterygota</taxon>
        <taxon>Neoptera</taxon>
        <taxon>Polyneoptera</taxon>
        <taxon>Phasmatodea</taxon>
        <taxon>Verophasmatodea</taxon>
        <taxon>Anareolatae</taxon>
        <taxon>Phasmatidae</taxon>
        <taxon>Eurycanthinae</taxon>
        <taxon>Dryococelus</taxon>
    </lineage>
</organism>
<protein>
    <recommendedName>
        <fullName evidence="1">Mutator-like transposase domain-containing protein</fullName>
    </recommendedName>
</protein>
<dbReference type="Proteomes" id="UP001159363">
    <property type="component" value="Chromosome 5"/>
</dbReference>
<evidence type="ECO:0000313" key="3">
    <source>
        <dbReference type="Proteomes" id="UP001159363"/>
    </source>
</evidence>
<keyword evidence="3" id="KW-1185">Reference proteome</keyword>
<evidence type="ECO:0000259" key="1">
    <source>
        <dbReference type="Pfam" id="PF20700"/>
    </source>
</evidence>
<dbReference type="Pfam" id="PF20700">
    <property type="entry name" value="Mutator"/>
    <property type="match status" value="1"/>
</dbReference>
<proteinExistence type="predicted"/>
<name>A0ABQ9HA47_9NEOP</name>
<evidence type="ECO:0000313" key="2">
    <source>
        <dbReference type="EMBL" id="KAJ8881150.1"/>
    </source>
</evidence>
<accession>A0ABQ9HA47</accession>
<sequence length="318" mass="35357">MVSDPNGENVTSASFSNNAGIPDNAFKTKLSNGDNAYSSDEDENCDIDFIPSNARFAYGMRAIDKGHTAAELLCGILDLPQPPCRMNKYAEVIGTSLETVATASMEIAAEEAIQLNDGDKNIPVAFGGTWQKRGHTSKKSAATVTNKCRFWEGVRLRSADKKNCFKCNFPTEEHNYDKNYEGTSGCMEAAAAVNIWNRSEKDRNVCYTEFLGDRDSKAHKRVVEENPYKKKKIKKIERVGHVQKRMGIRLTKLKQSLSGKDFLIVKPFMAGSWGVNDAVTAFNEGNFGRFKVLQELDISPGPSAVKTFKFLDKVRIQK</sequence>
<comment type="caution">
    <text evidence="2">The sequence shown here is derived from an EMBL/GenBank/DDBJ whole genome shotgun (WGS) entry which is preliminary data.</text>
</comment>
<feature type="domain" description="Mutator-like transposase" evidence="1">
    <location>
        <begin position="53"/>
        <end position="255"/>
    </location>
</feature>
<dbReference type="EMBL" id="JARBHB010000006">
    <property type="protein sequence ID" value="KAJ8881150.1"/>
    <property type="molecule type" value="Genomic_DNA"/>
</dbReference>